<dbReference type="EMBL" id="BOOW01000036">
    <property type="protein sequence ID" value="GII95559.1"/>
    <property type="molecule type" value="Genomic_DNA"/>
</dbReference>
<dbReference type="Proteomes" id="UP000606172">
    <property type="component" value="Unassembled WGS sequence"/>
</dbReference>
<gene>
    <name evidence="2" type="ORF">Ssi02_57900</name>
</gene>
<proteinExistence type="inferred from homology"/>
<evidence type="ECO:0000256" key="1">
    <source>
        <dbReference type="ARBA" id="ARBA00006479"/>
    </source>
</evidence>
<protein>
    <recommendedName>
        <fullName evidence="4">ROK family protein</fullName>
    </recommendedName>
</protein>
<dbReference type="SUPFAM" id="SSF53067">
    <property type="entry name" value="Actin-like ATPase domain"/>
    <property type="match status" value="1"/>
</dbReference>
<dbReference type="AlphaFoldDB" id="A0A919RP29"/>
<dbReference type="PANTHER" id="PTHR18964:SF149">
    <property type="entry name" value="BIFUNCTIONAL UDP-N-ACETYLGLUCOSAMINE 2-EPIMERASE_N-ACETYLMANNOSAMINE KINASE"/>
    <property type="match status" value="1"/>
</dbReference>
<sequence>MPEQHNKGVFSQEGYDSTVNNGAMEELERLLASSSPQGADAADTVAPELVDAAIDRARELEDSRWAVGIELLPYRLVATLIDKKGRRLLDGHRRLKDMSVSHVVAASAALAKRLVKAAGLDYLPAGHVALGLVVGGPVDSEAGVVRFYCKSPPIDRREELGFTTWHNEPLGTPLQDQTDWPVAIANDASALAVYQRWFGLGRSRSTFALLVVREGVGGAYIEDGRLSRASVEVGQVNSKDLGRPCDCGREGCIEASAGTRGILSALYDVTAHLASGGLVGAVQLAEAADGDVREKVLAAFREAGTGLAHGVGLMINMFASPLVVYLPPILSEPDSNAATEYLARMRTFTDYTHQAYSGFEVLPQPLGPYDGAHGAALIALERRLGVHPEIATDDAEAGR</sequence>
<evidence type="ECO:0008006" key="4">
    <source>
        <dbReference type="Google" id="ProtNLM"/>
    </source>
</evidence>
<dbReference type="InterPro" id="IPR000600">
    <property type="entry name" value="ROK"/>
</dbReference>
<comment type="caution">
    <text evidence="2">The sequence shown here is derived from an EMBL/GenBank/DDBJ whole genome shotgun (WGS) entry which is preliminary data.</text>
</comment>
<comment type="similarity">
    <text evidence="1">Belongs to the ROK (NagC/XylR) family.</text>
</comment>
<accession>A0A919RP29</accession>
<organism evidence="2 3">
    <name type="scientific">Sinosporangium siamense</name>
    <dbReference type="NCBI Taxonomy" id="1367973"/>
    <lineage>
        <taxon>Bacteria</taxon>
        <taxon>Bacillati</taxon>
        <taxon>Actinomycetota</taxon>
        <taxon>Actinomycetes</taxon>
        <taxon>Streptosporangiales</taxon>
        <taxon>Streptosporangiaceae</taxon>
        <taxon>Sinosporangium</taxon>
    </lineage>
</organism>
<dbReference type="Pfam" id="PF00480">
    <property type="entry name" value="ROK"/>
    <property type="match status" value="1"/>
</dbReference>
<keyword evidence="3" id="KW-1185">Reference proteome</keyword>
<evidence type="ECO:0000313" key="2">
    <source>
        <dbReference type="EMBL" id="GII95559.1"/>
    </source>
</evidence>
<dbReference type="RefSeq" id="WP_204030608.1">
    <property type="nucleotide sequence ID" value="NZ_BOOW01000036.1"/>
</dbReference>
<evidence type="ECO:0000313" key="3">
    <source>
        <dbReference type="Proteomes" id="UP000606172"/>
    </source>
</evidence>
<name>A0A919RP29_9ACTN</name>
<dbReference type="Gene3D" id="3.30.420.40">
    <property type="match status" value="2"/>
</dbReference>
<dbReference type="PANTHER" id="PTHR18964">
    <property type="entry name" value="ROK (REPRESSOR, ORF, KINASE) FAMILY"/>
    <property type="match status" value="1"/>
</dbReference>
<reference evidence="2" key="1">
    <citation type="submission" date="2021-01" db="EMBL/GenBank/DDBJ databases">
        <title>Whole genome shotgun sequence of Sinosporangium siamense NBRC 109515.</title>
        <authorList>
            <person name="Komaki H."/>
            <person name="Tamura T."/>
        </authorList>
    </citation>
    <scope>NUCLEOTIDE SEQUENCE</scope>
    <source>
        <strain evidence="2">NBRC 109515</strain>
    </source>
</reference>
<dbReference type="InterPro" id="IPR043129">
    <property type="entry name" value="ATPase_NBD"/>
</dbReference>